<sequence length="880" mass="101112">MTKRAKPEILAPAGSMEGLKAAIAAGCNAVYIGGNRFGARAFANNLDQDEMLEAIAYCHLHDVKLYMTVNTVLKDREIKEALFSYLRPYYEAGLDAVIVQDMGVLRFISRHFPKLAIHASTQMTLTMGKGKEFLEKYHVNRIVPARELTLRELCTMRRETSMELEVFVHGALCYCYSGQCLFSSMLGGRSGNRGRCAQPCRLPYHMAEQNRSEDAYLLSPKELCNLPYLAEMIEAGIDSFKIEGRMKRTEYTAFVTSMYRKYVDLYFALGKEKYRDYIKKNQKEWEEDLQNLSDLYNREGFTQGYLTGQAGDSAQRHPGQKGTMLASKRPKHGGVLVGTVQKVNPKEVIYKVQKTIHAQDVVEFRNHSLTPSYEYTLGEDVPAGTLVTARYKKGSEIRIGDQVYRTKNAVLLEKIVQDYLRTNEQVSVQGHCVAQKGQPLSLTVTLKGQTICCQGEICQKAKKRAIDESDIRKILQKTGNSPFYFEKLSIEAEENVFLPVGAIKQLRRDAFEQVRKQFLAQFWREDTVTPEDMDNMGKDIVMSEDMDNMGKDTVMFEDMDNMGKDIVMSENMDNMGKDTVISEDINNREKDDQKGHAVSKESLKPQIATSVTTFEQAAAVCANPKVDRIYFETAVMTEKELSQAYHLAKEKQKEVWLAMPVIFRHAIWDRFEHKIQIIRENAYGQKDIPLIEDIWDGYLIRNTESFAFLTKYIPKEKLRIRLDHNMYVMNEEAQRFWKEQNVTLFSTSLEATKRELEAFQNYEPMEIPVYGKIPLMVSAQCIQANQKVCVCQDPKEWHKQIVFEDQKKRRFVCVNYCRYCYNIIYQDIPLYLEEIADQSTTIAGSIRYSFTTESASLVERILQGNMPCKTQRGHFDLGIE</sequence>
<dbReference type="EMBL" id="JACRSW010000001">
    <property type="protein sequence ID" value="MBC8556166.1"/>
    <property type="molecule type" value="Genomic_DNA"/>
</dbReference>
<evidence type="ECO:0000313" key="3">
    <source>
        <dbReference type="EMBL" id="MBC8556166.1"/>
    </source>
</evidence>
<evidence type="ECO:0000313" key="4">
    <source>
        <dbReference type="Proteomes" id="UP000637513"/>
    </source>
</evidence>
<protein>
    <submittedName>
        <fullName evidence="3">U32 family peptidase</fullName>
    </submittedName>
</protein>
<reference evidence="3 4" key="1">
    <citation type="submission" date="2020-08" db="EMBL/GenBank/DDBJ databases">
        <title>Genome public.</title>
        <authorList>
            <person name="Liu C."/>
            <person name="Sun Q."/>
        </authorList>
    </citation>
    <scope>NUCLEOTIDE SEQUENCE [LARGE SCALE GENOMIC DNA]</scope>
    <source>
        <strain evidence="3 4">BX3</strain>
    </source>
</reference>
<proteinExistence type="predicted"/>
<gene>
    <name evidence="3" type="ORF">H8700_00320</name>
</gene>
<dbReference type="Pfam" id="PF01136">
    <property type="entry name" value="Peptidase_U32"/>
    <property type="match status" value="1"/>
</dbReference>
<organism evidence="3 4">
    <name type="scientific">Jutongia hominis</name>
    <dbReference type="NCBI Taxonomy" id="2763664"/>
    <lineage>
        <taxon>Bacteria</taxon>
        <taxon>Bacillati</taxon>
        <taxon>Bacillota</taxon>
        <taxon>Clostridia</taxon>
        <taxon>Lachnospirales</taxon>
        <taxon>Lachnospiraceae</taxon>
        <taxon>Jutongia</taxon>
    </lineage>
</organism>
<dbReference type="InterPro" id="IPR001539">
    <property type="entry name" value="Peptidase_U32"/>
</dbReference>
<dbReference type="InterPro" id="IPR020988">
    <property type="entry name" value="Pept_U32_collagenase"/>
</dbReference>
<dbReference type="Pfam" id="PF12392">
    <property type="entry name" value="DUF3656"/>
    <property type="match status" value="1"/>
</dbReference>
<name>A0ABR7MQU6_9FIRM</name>
<keyword evidence="4" id="KW-1185">Reference proteome</keyword>
<dbReference type="InterPro" id="IPR051454">
    <property type="entry name" value="RNA/ubiquinone_mod_enzymes"/>
</dbReference>
<dbReference type="Proteomes" id="UP000637513">
    <property type="component" value="Unassembled WGS sequence"/>
</dbReference>
<accession>A0ABR7MQU6</accession>
<dbReference type="RefSeq" id="WP_249302122.1">
    <property type="nucleotide sequence ID" value="NZ_JACRSW010000001.1"/>
</dbReference>
<feature type="domain" description="Peptidase U32 collagenase" evidence="2">
    <location>
        <begin position="403"/>
        <end position="517"/>
    </location>
</feature>
<comment type="caution">
    <text evidence="3">The sequence shown here is derived from an EMBL/GenBank/DDBJ whole genome shotgun (WGS) entry which is preliminary data.</text>
</comment>
<evidence type="ECO:0000259" key="2">
    <source>
        <dbReference type="Pfam" id="PF12392"/>
    </source>
</evidence>
<evidence type="ECO:0000256" key="1">
    <source>
        <dbReference type="SAM" id="MobiDB-lite"/>
    </source>
</evidence>
<feature type="region of interest" description="Disordered" evidence="1">
    <location>
        <begin position="309"/>
        <end position="328"/>
    </location>
</feature>
<dbReference type="PANTHER" id="PTHR30217:SF10">
    <property type="entry name" value="23S RRNA 5-HYDROXYCYTIDINE C2501 SYNTHASE"/>
    <property type="match status" value="1"/>
</dbReference>
<dbReference type="PANTHER" id="PTHR30217">
    <property type="entry name" value="PEPTIDASE U32 FAMILY"/>
    <property type="match status" value="1"/>
</dbReference>